<dbReference type="Proteomes" id="UP001604043">
    <property type="component" value="Unassembled WGS sequence"/>
</dbReference>
<reference evidence="2 3" key="1">
    <citation type="submission" date="2024-02" db="EMBL/GenBank/DDBJ databases">
        <title>Expansion and revision of Xanthobacter and proposal of Roseixanthobacter gen. nov.</title>
        <authorList>
            <person name="Soltysiak M.P.M."/>
            <person name="Jalihal A."/>
            <person name="Ory A."/>
            <person name="Chrisophersen C."/>
            <person name="Lee A.D."/>
            <person name="Boulton J."/>
            <person name="Springer M."/>
        </authorList>
    </citation>
    <scope>NUCLEOTIDE SEQUENCE [LARGE SCALE GENOMIC DNA]</scope>
    <source>
        <strain evidence="2 3">CB5</strain>
    </source>
</reference>
<proteinExistence type="predicted"/>
<dbReference type="InterPro" id="IPR011234">
    <property type="entry name" value="Fumarylacetoacetase-like_C"/>
</dbReference>
<dbReference type="SUPFAM" id="SSF56529">
    <property type="entry name" value="FAH"/>
    <property type="match status" value="1"/>
</dbReference>
<evidence type="ECO:0000259" key="1">
    <source>
        <dbReference type="Pfam" id="PF01557"/>
    </source>
</evidence>
<dbReference type="Pfam" id="PF01557">
    <property type="entry name" value="FAA_hydrolase"/>
    <property type="match status" value="1"/>
</dbReference>
<dbReference type="InterPro" id="IPR036663">
    <property type="entry name" value="Fumarylacetoacetase_C_sf"/>
</dbReference>
<accession>A0ABW6ZGP8</accession>
<dbReference type="PANTHER" id="PTHR43211">
    <property type="entry name" value="FUMARYLACETOACETATE HYDROLASE"/>
    <property type="match status" value="1"/>
</dbReference>
<keyword evidence="2" id="KW-0378">Hydrolase</keyword>
<evidence type="ECO:0000313" key="3">
    <source>
        <dbReference type="Proteomes" id="UP001604043"/>
    </source>
</evidence>
<dbReference type="GO" id="GO:0016787">
    <property type="term" value="F:hydrolase activity"/>
    <property type="evidence" value="ECO:0007669"/>
    <property type="project" value="UniProtKB-KW"/>
</dbReference>
<name>A0ABW6ZGP8_9HYPH</name>
<comment type="caution">
    <text evidence="2">The sequence shown here is derived from an EMBL/GenBank/DDBJ whole genome shotgun (WGS) entry which is preliminary data.</text>
</comment>
<sequence length="359" mass="39072">MKLATFSIETAVGPAERFGTVITDTTPGGAIGAARDGAGWVVDVNATFAALSQAAGRPSPSLRADAFLPSDLRAATLLYGPALDPVHEVEAFVARRWGEITAGELRGPRGETLAHRLDRVKLRPPIKVPVLRDFAAFEDHLLATFGKMGLKLPPEWYERPFAFKANSTSLVGHDEDVQWPRYTERFDFELEIAAVVGLAARNVDAAEAGAHILGFTLLNDFSARDTQRGEMANNTGPFKGKDFAWGLGPWIVTPDELPDVLHTDMRVLVNGEVWAKSTPGDMQWSFEEMISYTSQDETLNVGDVLGSGTVNHGCGFELEKWLKAGDVVELEAAGLGVLRNRILPPRPEKVNWRTARAAA</sequence>
<gene>
    <name evidence="2" type="ORF">V5F30_11745</name>
</gene>
<evidence type="ECO:0000313" key="2">
    <source>
        <dbReference type="EMBL" id="MFG1252875.1"/>
    </source>
</evidence>
<keyword evidence="3" id="KW-1185">Reference proteome</keyword>
<dbReference type="Gene3D" id="3.90.850.10">
    <property type="entry name" value="Fumarylacetoacetase-like, C-terminal domain"/>
    <property type="match status" value="1"/>
</dbReference>
<dbReference type="RefSeq" id="WP_250168033.1">
    <property type="nucleotide sequence ID" value="NZ_JAMJXC010000018.1"/>
</dbReference>
<feature type="domain" description="Fumarylacetoacetase-like C-terminal" evidence="1">
    <location>
        <begin position="135"/>
        <end position="342"/>
    </location>
</feature>
<dbReference type="EMBL" id="JBAFUR010000002">
    <property type="protein sequence ID" value="MFG1252875.1"/>
    <property type="molecule type" value="Genomic_DNA"/>
</dbReference>
<dbReference type="PANTHER" id="PTHR43211:SF1">
    <property type="entry name" value="BLL6422 PROTEIN"/>
    <property type="match status" value="1"/>
</dbReference>
<protein>
    <submittedName>
        <fullName evidence="2">Fumarylacetoacetate hydrolase family protein</fullName>
    </submittedName>
</protein>
<organism evidence="2 3">
    <name type="scientific">Xanthobacter aminoxidans</name>
    <dbReference type="NCBI Taxonomy" id="186280"/>
    <lineage>
        <taxon>Bacteria</taxon>
        <taxon>Pseudomonadati</taxon>
        <taxon>Pseudomonadota</taxon>
        <taxon>Alphaproteobacteria</taxon>
        <taxon>Hyphomicrobiales</taxon>
        <taxon>Xanthobacteraceae</taxon>
        <taxon>Xanthobacter</taxon>
    </lineage>
</organism>